<dbReference type="KEGG" id="uli:ETAA1_24650"/>
<dbReference type="EMBL" id="CP036273">
    <property type="protein sequence ID" value="QDU20513.1"/>
    <property type="molecule type" value="Genomic_DNA"/>
</dbReference>
<protein>
    <recommendedName>
        <fullName evidence="4">DUF1552 domain-containing protein</fullName>
    </recommendedName>
</protein>
<proteinExistence type="predicted"/>
<sequence>MSRPISRRTVLRGLGTAVALPWLESLGFAQGTAQAVAAAPKRLAFVYVPNGVNMAQWSPAETGTLGRLTGILEPLNPFKSHVNVIGGMTLDKGRANGDGPGDHARAMSTFLTGRQPRKTHGADIRVGMSADQHVANAIGDQTRFPSLELGVERGQQAGNCDSGYSCAYSSNLSWRGESTPNAKETDPKAVFERLFGAGGGGERAAARARRDADAASILDFVQDDARRLNGTLGQGDRRKLDEYLSSVREVEQRIERARATASAPPPRPNMPAPTGTPSDPKEHIRLMCDLMVLAFQTDTTRVVTLPFANDGSNRPYRFIEVPEGHHDLSHHGSDPAKLAKIAKINTFHTEQLAYLLGKMQATREANGSTLLDNVMLVYGSGLGDGNRHNHDDLPILLCGKGGGTIQAGRHLVFPKRADTPLMNLYLALFQRMGVPAASFGDSTGVLSI</sequence>
<accession>A0A517XSP6</accession>
<dbReference type="InterPro" id="IPR011447">
    <property type="entry name" value="DUF1552"/>
</dbReference>
<keyword evidence="3" id="KW-1185">Reference proteome</keyword>
<dbReference type="PROSITE" id="PS51318">
    <property type="entry name" value="TAT"/>
    <property type="match status" value="1"/>
</dbReference>
<organism evidence="2 3">
    <name type="scientific">Urbifossiella limnaea</name>
    <dbReference type="NCBI Taxonomy" id="2528023"/>
    <lineage>
        <taxon>Bacteria</taxon>
        <taxon>Pseudomonadati</taxon>
        <taxon>Planctomycetota</taxon>
        <taxon>Planctomycetia</taxon>
        <taxon>Gemmatales</taxon>
        <taxon>Gemmataceae</taxon>
        <taxon>Urbifossiella</taxon>
    </lineage>
</organism>
<evidence type="ECO:0008006" key="4">
    <source>
        <dbReference type="Google" id="ProtNLM"/>
    </source>
</evidence>
<evidence type="ECO:0000313" key="2">
    <source>
        <dbReference type="EMBL" id="QDU20513.1"/>
    </source>
</evidence>
<dbReference type="AlphaFoldDB" id="A0A517XSP6"/>
<dbReference type="RefSeq" id="WP_145238191.1">
    <property type="nucleotide sequence ID" value="NZ_CP036273.1"/>
</dbReference>
<dbReference type="InterPro" id="IPR006311">
    <property type="entry name" value="TAT_signal"/>
</dbReference>
<feature type="region of interest" description="Disordered" evidence="1">
    <location>
        <begin position="256"/>
        <end position="279"/>
    </location>
</feature>
<reference evidence="2 3" key="1">
    <citation type="submission" date="2019-02" db="EMBL/GenBank/DDBJ databases">
        <title>Deep-cultivation of Planctomycetes and their phenomic and genomic characterization uncovers novel biology.</title>
        <authorList>
            <person name="Wiegand S."/>
            <person name="Jogler M."/>
            <person name="Boedeker C."/>
            <person name="Pinto D."/>
            <person name="Vollmers J."/>
            <person name="Rivas-Marin E."/>
            <person name="Kohn T."/>
            <person name="Peeters S.H."/>
            <person name="Heuer A."/>
            <person name="Rast P."/>
            <person name="Oberbeckmann S."/>
            <person name="Bunk B."/>
            <person name="Jeske O."/>
            <person name="Meyerdierks A."/>
            <person name="Storesund J.E."/>
            <person name="Kallscheuer N."/>
            <person name="Luecker S."/>
            <person name="Lage O.M."/>
            <person name="Pohl T."/>
            <person name="Merkel B.J."/>
            <person name="Hornburger P."/>
            <person name="Mueller R.-W."/>
            <person name="Bruemmer F."/>
            <person name="Labrenz M."/>
            <person name="Spormann A.M."/>
            <person name="Op den Camp H."/>
            <person name="Overmann J."/>
            <person name="Amann R."/>
            <person name="Jetten M.S.M."/>
            <person name="Mascher T."/>
            <person name="Medema M.H."/>
            <person name="Devos D.P."/>
            <person name="Kaster A.-K."/>
            <person name="Ovreas L."/>
            <person name="Rohde M."/>
            <person name="Galperin M.Y."/>
            <person name="Jogler C."/>
        </authorList>
    </citation>
    <scope>NUCLEOTIDE SEQUENCE [LARGE SCALE GENOMIC DNA]</scope>
    <source>
        <strain evidence="2 3">ETA_A1</strain>
    </source>
</reference>
<dbReference type="Proteomes" id="UP000319576">
    <property type="component" value="Chromosome"/>
</dbReference>
<evidence type="ECO:0000313" key="3">
    <source>
        <dbReference type="Proteomes" id="UP000319576"/>
    </source>
</evidence>
<gene>
    <name evidence="2" type="ORF">ETAA1_24650</name>
</gene>
<dbReference type="Pfam" id="PF07586">
    <property type="entry name" value="HXXSHH"/>
    <property type="match status" value="1"/>
</dbReference>
<evidence type="ECO:0000256" key="1">
    <source>
        <dbReference type="SAM" id="MobiDB-lite"/>
    </source>
</evidence>
<dbReference type="OrthoDB" id="9146593at2"/>
<name>A0A517XSP6_9BACT</name>